<dbReference type="HOGENOM" id="CLU_1041351_0_0_6"/>
<dbReference type="AlphaFoldDB" id="Q1N180"/>
<comment type="caution">
    <text evidence="4">The sequence shown here is derived from an EMBL/GenBank/DDBJ whole genome shotgun (WGS) entry which is preliminary data.</text>
</comment>
<reference evidence="4 5" key="1">
    <citation type="submission" date="2006-03" db="EMBL/GenBank/DDBJ databases">
        <authorList>
            <person name="Pinhassi J."/>
            <person name="Pedros-Alio C."/>
            <person name="Ferriera S."/>
            <person name="Johnson J."/>
            <person name="Kravitz S."/>
            <person name="Halpern A."/>
            <person name="Remington K."/>
            <person name="Beeson K."/>
            <person name="Tran B."/>
            <person name="Rogers Y.-H."/>
            <person name="Friedman R."/>
            <person name="Venter J.C."/>
        </authorList>
    </citation>
    <scope>NUCLEOTIDE SEQUENCE [LARGE SCALE GENOMIC DNA]</scope>
    <source>
        <strain evidence="4 5">RED65</strain>
    </source>
</reference>
<dbReference type="PANTHER" id="PTHR44591">
    <property type="entry name" value="STRESS RESPONSE REGULATOR PROTEIN 1"/>
    <property type="match status" value="1"/>
</dbReference>
<dbReference type="PANTHER" id="PTHR44591:SF3">
    <property type="entry name" value="RESPONSE REGULATORY DOMAIN-CONTAINING PROTEIN"/>
    <property type="match status" value="1"/>
</dbReference>
<dbReference type="InterPro" id="IPR011006">
    <property type="entry name" value="CheY-like_superfamily"/>
</dbReference>
<feature type="modified residue" description="4-aspartylphosphate" evidence="2">
    <location>
        <position position="195"/>
    </location>
</feature>
<dbReference type="Proteomes" id="UP000004263">
    <property type="component" value="Unassembled WGS sequence"/>
</dbReference>
<keyword evidence="5" id="KW-1185">Reference proteome</keyword>
<name>Q1N180_9GAMM</name>
<dbReference type="CDD" id="cd00156">
    <property type="entry name" value="REC"/>
    <property type="match status" value="1"/>
</dbReference>
<dbReference type="STRING" id="207949.RED65_11540"/>
<sequence length="263" mass="29104">MSVTVPDLSVLLIEPSHTQSKILQGVLDAEGITNQETCCTGTEALEYIQKYSPDLVISAMYFDDMTAIELLQRIRKADSNQDLNFMLVSSETSFSMIDPIKQAGVIAILPKPFDQRDFHNALSAARDTLEVNDIPLENYDVDELVALIVDDSSTARKHIAKLLNNCGIESILFADNGQAAIDVLHNEKVDFVITDYNMPEMDGEALVQYIQSSDFSYLPILMVSSESDSPRLSALRQAGVCAMLDKATDPKSFRETLSRSLNN</sequence>
<dbReference type="PROSITE" id="PS50110">
    <property type="entry name" value="RESPONSE_REGULATORY"/>
    <property type="match status" value="2"/>
</dbReference>
<comment type="caution">
    <text evidence="2">Lacks conserved residue(s) required for the propagation of feature annotation.</text>
</comment>
<organism evidence="4 5">
    <name type="scientific">Bermanella marisrubri</name>
    <dbReference type="NCBI Taxonomy" id="207949"/>
    <lineage>
        <taxon>Bacteria</taxon>
        <taxon>Pseudomonadati</taxon>
        <taxon>Pseudomonadota</taxon>
        <taxon>Gammaproteobacteria</taxon>
        <taxon>Oceanospirillales</taxon>
        <taxon>Oceanospirillaceae</taxon>
        <taxon>Bermanella</taxon>
    </lineage>
</organism>
<dbReference type="OrthoDB" id="9800897at2"/>
<dbReference type="EMBL" id="AAQH01000011">
    <property type="protein sequence ID" value="EAT11971.1"/>
    <property type="molecule type" value="Genomic_DNA"/>
</dbReference>
<evidence type="ECO:0000313" key="4">
    <source>
        <dbReference type="EMBL" id="EAT11971.1"/>
    </source>
</evidence>
<evidence type="ECO:0000313" key="5">
    <source>
        <dbReference type="Proteomes" id="UP000004263"/>
    </source>
</evidence>
<evidence type="ECO:0000259" key="3">
    <source>
        <dbReference type="PROSITE" id="PS50110"/>
    </source>
</evidence>
<gene>
    <name evidence="4" type="ORF">RED65_11540</name>
</gene>
<dbReference type="RefSeq" id="WP_007017435.1">
    <property type="nucleotide sequence ID" value="NZ_CH724113.1"/>
</dbReference>
<dbReference type="InterPro" id="IPR001789">
    <property type="entry name" value="Sig_transdc_resp-reg_receiver"/>
</dbReference>
<proteinExistence type="predicted"/>
<dbReference type="Pfam" id="PF00072">
    <property type="entry name" value="Response_reg"/>
    <property type="match status" value="2"/>
</dbReference>
<protein>
    <submittedName>
        <fullName evidence="4">Chemotaxis protein CheY (2 CheY domains)</fullName>
    </submittedName>
</protein>
<dbReference type="SUPFAM" id="SSF52172">
    <property type="entry name" value="CheY-like"/>
    <property type="match status" value="2"/>
</dbReference>
<dbReference type="GO" id="GO:0000160">
    <property type="term" value="P:phosphorelay signal transduction system"/>
    <property type="evidence" value="ECO:0007669"/>
    <property type="project" value="InterPro"/>
</dbReference>
<feature type="domain" description="Response regulatory" evidence="3">
    <location>
        <begin position="145"/>
        <end position="261"/>
    </location>
</feature>
<dbReference type="SMART" id="SM00448">
    <property type="entry name" value="REC"/>
    <property type="match status" value="2"/>
</dbReference>
<evidence type="ECO:0000256" key="2">
    <source>
        <dbReference type="PROSITE-ProRule" id="PRU00169"/>
    </source>
</evidence>
<dbReference type="InterPro" id="IPR050595">
    <property type="entry name" value="Bact_response_regulator"/>
</dbReference>
<dbReference type="Gene3D" id="3.40.50.2300">
    <property type="match status" value="2"/>
</dbReference>
<evidence type="ECO:0000256" key="1">
    <source>
        <dbReference type="ARBA" id="ARBA00022553"/>
    </source>
</evidence>
<accession>Q1N180</accession>
<feature type="domain" description="Response regulatory" evidence="3">
    <location>
        <begin position="9"/>
        <end position="126"/>
    </location>
</feature>
<keyword evidence="1 2" id="KW-0597">Phosphoprotein</keyword>